<dbReference type="GeneID" id="10287692"/>
<dbReference type="SUPFAM" id="SSF53448">
    <property type="entry name" value="Nucleotide-diphospho-sugar transferases"/>
    <property type="match status" value="1"/>
</dbReference>
<dbReference type="InterPro" id="IPR001173">
    <property type="entry name" value="Glyco_trans_2-like"/>
</dbReference>
<dbReference type="Pfam" id="PF00535">
    <property type="entry name" value="Glycos_transf_2"/>
    <property type="match status" value="1"/>
</dbReference>
<name>F0QYX6_VULM7</name>
<dbReference type="PANTHER" id="PTHR22916">
    <property type="entry name" value="GLYCOSYLTRANSFERASE"/>
    <property type="match status" value="1"/>
</dbReference>
<evidence type="ECO:0000313" key="3">
    <source>
        <dbReference type="Proteomes" id="UP000007485"/>
    </source>
</evidence>
<dbReference type="PANTHER" id="PTHR22916:SF3">
    <property type="entry name" value="UDP-GLCNAC:BETAGAL BETA-1,3-N-ACETYLGLUCOSAMINYLTRANSFERASE-LIKE PROTEIN 1"/>
    <property type="match status" value="1"/>
</dbReference>
<sequence length="259" mass="30083">MKITTIIISTTRARAPLLKQAISSVINQSRKPDELIIVSSYTNNEIKELVNPYGFVIHHTSNKVGPMWARGIKESSGDIIAFLDDDDEWLQNKLSHIEKVFKNTTDLGLYHNLFQFIDINGNEIHCNELPTYYCSVILNKKIITKDNTNKYIRLDINEWLHADYWQLFYNTSSLLALRDPLIKRLDIIESVNLYSDAILFILILSQCFIVLHEPIILTKYRIHEMQTSRKILNGELMEMAIKDYELFNKIIKESACNSD</sequence>
<keyword evidence="2" id="KW-0808">Transferase</keyword>
<dbReference type="Gene3D" id="3.90.550.10">
    <property type="entry name" value="Spore Coat Polysaccharide Biosynthesis Protein SpsA, Chain A"/>
    <property type="match status" value="1"/>
</dbReference>
<reference evidence="2 3" key="1">
    <citation type="journal article" date="2011" name="J. Bacteriol.">
        <title>Complete genome sequence of 'Vulcanisaeta moutnovskia' strain 768-28, a novel member of the hyperthermophilic crenarchaeal genus vulcanisaeta.</title>
        <authorList>
            <person name="Gumerov V.M."/>
            <person name="Mardanov A.V."/>
            <person name="Beletsky A.V."/>
            <person name="Prokofeva M.I."/>
            <person name="Bonch-Osmolovskaya E.A."/>
            <person name="Ravin N.V."/>
            <person name="Skryabin K.G."/>
        </authorList>
    </citation>
    <scope>NUCLEOTIDE SEQUENCE [LARGE SCALE GENOMIC DNA]</scope>
    <source>
        <strain evidence="2 3">768-28</strain>
    </source>
</reference>
<dbReference type="Proteomes" id="UP000007485">
    <property type="component" value="Chromosome"/>
</dbReference>
<dbReference type="OrthoDB" id="42128at2157"/>
<evidence type="ECO:0000259" key="1">
    <source>
        <dbReference type="Pfam" id="PF00535"/>
    </source>
</evidence>
<feature type="domain" description="Glycosyltransferase 2-like" evidence="1">
    <location>
        <begin position="6"/>
        <end position="154"/>
    </location>
</feature>
<evidence type="ECO:0000313" key="2">
    <source>
        <dbReference type="EMBL" id="ADY00257.1"/>
    </source>
</evidence>
<dbReference type="GO" id="GO:0016758">
    <property type="term" value="F:hexosyltransferase activity"/>
    <property type="evidence" value="ECO:0007669"/>
    <property type="project" value="UniProtKB-ARBA"/>
</dbReference>
<keyword evidence="3" id="KW-1185">Reference proteome</keyword>
<dbReference type="RefSeq" id="WP_013603421.1">
    <property type="nucleotide sequence ID" value="NC_015151.1"/>
</dbReference>
<proteinExistence type="predicted"/>
<dbReference type="AlphaFoldDB" id="F0QYX6"/>
<dbReference type="KEGG" id="vmo:VMUT_0040"/>
<protein>
    <submittedName>
        <fullName evidence="2">Glycosyl transferase family 2</fullName>
    </submittedName>
</protein>
<organism evidence="2 3">
    <name type="scientific">Vulcanisaeta moutnovskia (strain 768-28)</name>
    <dbReference type="NCBI Taxonomy" id="985053"/>
    <lineage>
        <taxon>Archaea</taxon>
        <taxon>Thermoproteota</taxon>
        <taxon>Thermoprotei</taxon>
        <taxon>Thermoproteales</taxon>
        <taxon>Thermoproteaceae</taxon>
        <taxon>Vulcanisaeta</taxon>
    </lineage>
</organism>
<dbReference type="eggNOG" id="arCOG01398">
    <property type="taxonomic scope" value="Archaea"/>
</dbReference>
<dbReference type="STRING" id="985053.VMUT_0040"/>
<dbReference type="HOGENOM" id="CLU_1072082_0_0_2"/>
<accession>F0QYX6</accession>
<dbReference type="InterPro" id="IPR029044">
    <property type="entry name" value="Nucleotide-diphossugar_trans"/>
</dbReference>
<gene>
    <name evidence="2" type="ordered locus">VMUT_0040</name>
</gene>
<dbReference type="EMBL" id="CP002529">
    <property type="protein sequence ID" value="ADY00257.1"/>
    <property type="molecule type" value="Genomic_DNA"/>
</dbReference>